<evidence type="ECO:0000313" key="3">
    <source>
        <dbReference type="Proteomes" id="UP000183315"/>
    </source>
</evidence>
<dbReference type="RefSeq" id="WP_042215244.1">
    <property type="nucleotide sequence ID" value="NZ_BBLU01000009.1"/>
</dbReference>
<keyword evidence="3" id="KW-1185">Reference proteome</keyword>
<evidence type="ECO:0000256" key="1">
    <source>
        <dbReference type="SAM" id="Phobius"/>
    </source>
</evidence>
<dbReference type="OrthoDB" id="3692045at2"/>
<dbReference type="eggNOG" id="ENOG50333KV">
    <property type="taxonomic scope" value="Bacteria"/>
</dbReference>
<dbReference type="Proteomes" id="UP000183315">
    <property type="component" value="Unassembled WGS sequence"/>
</dbReference>
<dbReference type="EMBL" id="FNZI01000008">
    <property type="protein sequence ID" value="SEJ67610.1"/>
    <property type="molecule type" value="Genomic_DNA"/>
</dbReference>
<proteinExistence type="predicted"/>
<name>A0A1H7B0F6_9MICO</name>
<evidence type="ECO:0008006" key="4">
    <source>
        <dbReference type="Google" id="ProtNLM"/>
    </source>
</evidence>
<feature type="transmembrane region" description="Helical" evidence="1">
    <location>
        <begin position="9"/>
        <end position="29"/>
    </location>
</feature>
<feature type="transmembrane region" description="Helical" evidence="1">
    <location>
        <begin position="87"/>
        <end position="105"/>
    </location>
</feature>
<sequence>MDWFTFDGISWIGVLVAFVVSFAIGWWWYSPAGFWKVWRDRAGVTDDLMKDANMGAAFGGTVLFNLLGVIVLAMLMNGLGVDDWSGGLLLGAVLGLVIRGGAHAIHNGFAVRSPMVTVIDAAHDTVGLALAGLVLGLF</sequence>
<evidence type="ECO:0000313" key="2">
    <source>
        <dbReference type="EMBL" id="SEJ67610.1"/>
    </source>
</evidence>
<gene>
    <name evidence="2" type="ORF">SAMN05421637_2636</name>
</gene>
<keyword evidence="1" id="KW-0472">Membrane</keyword>
<keyword evidence="1" id="KW-0812">Transmembrane</keyword>
<dbReference type="Pfam" id="PF08570">
    <property type="entry name" value="DUF1761"/>
    <property type="match status" value="1"/>
</dbReference>
<dbReference type="STRING" id="1043493.SAMN05421637_2636"/>
<organism evidence="2 3">
    <name type="scientific">Demequina mangrovi</name>
    <dbReference type="NCBI Taxonomy" id="1043493"/>
    <lineage>
        <taxon>Bacteria</taxon>
        <taxon>Bacillati</taxon>
        <taxon>Actinomycetota</taxon>
        <taxon>Actinomycetes</taxon>
        <taxon>Micrococcales</taxon>
        <taxon>Demequinaceae</taxon>
        <taxon>Demequina</taxon>
    </lineage>
</organism>
<dbReference type="InterPro" id="IPR013879">
    <property type="entry name" value="DUF1761"/>
</dbReference>
<reference evidence="3" key="1">
    <citation type="submission" date="2016-10" db="EMBL/GenBank/DDBJ databases">
        <authorList>
            <person name="Varghese N."/>
        </authorList>
    </citation>
    <scope>NUCLEOTIDE SEQUENCE [LARGE SCALE GENOMIC DNA]</scope>
    <source>
        <strain evidence="3">DSM 24868</strain>
    </source>
</reference>
<dbReference type="AlphaFoldDB" id="A0A1H7B0F6"/>
<feature type="transmembrane region" description="Helical" evidence="1">
    <location>
        <begin position="54"/>
        <end position="75"/>
    </location>
</feature>
<keyword evidence="1" id="KW-1133">Transmembrane helix</keyword>
<protein>
    <recommendedName>
        <fullName evidence="4">DUF1761 domain-containing protein</fullName>
    </recommendedName>
</protein>
<accession>A0A1H7B0F6</accession>